<comment type="similarity">
    <text evidence="7 8">Belongs to the pseudomonas-type ThrB family.</text>
</comment>
<protein>
    <recommendedName>
        <fullName evidence="8 9">Homoserine kinase</fullName>
        <shortName evidence="8">HK</shortName>
        <shortName evidence="8">HSK</shortName>
        <ecNumber evidence="8 9">2.7.1.39</ecNumber>
    </recommendedName>
</protein>
<evidence type="ECO:0000256" key="9">
    <source>
        <dbReference type="NCBIfam" id="TIGR00938"/>
    </source>
</evidence>
<comment type="caution">
    <text evidence="11">The sequence shown here is derived from an EMBL/GenBank/DDBJ whole genome shotgun (WGS) entry which is preliminary data.</text>
</comment>
<proteinExistence type="inferred from homology"/>
<keyword evidence="6 8" id="KW-0067">ATP-binding</keyword>
<dbReference type="NCBIfam" id="TIGR00938">
    <property type="entry name" value="thrB_alt"/>
    <property type="match status" value="1"/>
</dbReference>
<dbReference type="InterPro" id="IPR005280">
    <property type="entry name" value="Homoserine_kinase_II"/>
</dbReference>
<dbReference type="Proteomes" id="UP001269375">
    <property type="component" value="Unassembled WGS sequence"/>
</dbReference>
<evidence type="ECO:0000256" key="8">
    <source>
        <dbReference type="HAMAP-Rule" id="MF_00301"/>
    </source>
</evidence>
<dbReference type="InterPro" id="IPR050249">
    <property type="entry name" value="Pseudomonas-type_ThrB"/>
</dbReference>
<accession>A0ABU1GRW3</accession>
<organism evidence="11 12">
    <name type="scientific">Larsenimonas suaedae</name>
    <dbReference type="NCBI Taxonomy" id="1851019"/>
    <lineage>
        <taxon>Bacteria</taxon>
        <taxon>Pseudomonadati</taxon>
        <taxon>Pseudomonadota</taxon>
        <taxon>Gammaproteobacteria</taxon>
        <taxon>Oceanospirillales</taxon>
        <taxon>Halomonadaceae</taxon>
        <taxon>Larsenimonas</taxon>
    </lineage>
</organism>
<dbReference type="RefSeq" id="WP_251593000.1">
    <property type="nucleotide sequence ID" value="NZ_JAMLJI010000002.1"/>
</dbReference>
<evidence type="ECO:0000313" key="12">
    <source>
        <dbReference type="Proteomes" id="UP001269375"/>
    </source>
</evidence>
<dbReference type="GO" id="GO:0004413">
    <property type="term" value="F:homoserine kinase activity"/>
    <property type="evidence" value="ECO:0007669"/>
    <property type="project" value="UniProtKB-EC"/>
</dbReference>
<evidence type="ECO:0000256" key="3">
    <source>
        <dbReference type="ARBA" id="ARBA00022697"/>
    </source>
</evidence>
<keyword evidence="5 8" id="KW-0418">Kinase</keyword>
<dbReference type="PANTHER" id="PTHR21064">
    <property type="entry name" value="AMINOGLYCOSIDE PHOSPHOTRANSFERASE DOMAIN-CONTAINING PROTEIN-RELATED"/>
    <property type="match status" value="1"/>
</dbReference>
<dbReference type="Gene3D" id="3.90.1200.10">
    <property type="match status" value="1"/>
</dbReference>
<dbReference type="NCBIfam" id="NF003558">
    <property type="entry name" value="PRK05231.1"/>
    <property type="match status" value="1"/>
</dbReference>
<dbReference type="InterPro" id="IPR002575">
    <property type="entry name" value="Aminoglycoside_PTrfase"/>
</dbReference>
<dbReference type="HAMAP" id="MF_00301">
    <property type="entry name" value="Homoser_kinase_2"/>
    <property type="match status" value="1"/>
</dbReference>
<evidence type="ECO:0000256" key="5">
    <source>
        <dbReference type="ARBA" id="ARBA00022777"/>
    </source>
</evidence>
<dbReference type="EMBL" id="JARWAO010000001">
    <property type="protein sequence ID" value="MDR5894761.1"/>
    <property type="molecule type" value="Genomic_DNA"/>
</dbReference>
<dbReference type="Gene3D" id="3.30.200.20">
    <property type="entry name" value="Phosphorylase Kinase, domain 1"/>
    <property type="match status" value="1"/>
</dbReference>
<keyword evidence="4 8" id="KW-0547">Nucleotide-binding</keyword>
<dbReference type="CDD" id="cd05153">
    <property type="entry name" value="HomoserineK_II"/>
    <property type="match status" value="1"/>
</dbReference>
<evidence type="ECO:0000259" key="10">
    <source>
        <dbReference type="Pfam" id="PF01636"/>
    </source>
</evidence>
<dbReference type="Pfam" id="PF01636">
    <property type="entry name" value="APH"/>
    <property type="match status" value="1"/>
</dbReference>
<comment type="catalytic activity">
    <reaction evidence="8">
        <text>L-homoserine + ATP = O-phospho-L-homoserine + ADP + H(+)</text>
        <dbReference type="Rhea" id="RHEA:13985"/>
        <dbReference type="ChEBI" id="CHEBI:15378"/>
        <dbReference type="ChEBI" id="CHEBI:30616"/>
        <dbReference type="ChEBI" id="CHEBI:57476"/>
        <dbReference type="ChEBI" id="CHEBI:57590"/>
        <dbReference type="ChEBI" id="CHEBI:456216"/>
        <dbReference type="EC" id="2.7.1.39"/>
    </reaction>
</comment>
<sequence>MAVFTPLTEAQVRDFLLRYEIGDLVTLEEVASGTENSTFFVTTDQQQLVLTLFEQGEQEELPFFVDLLDFLAGHSLPVPGPIHDKTGVALQSLAGKPALLFPRLPGRHPHDPTLSQCAAIGQTLGQLHTVSRHFTGSRPNPRDLRWISANHTKVLSYLNADDQALMRDELDAFEATFGTDTALPQGALHGDLFRDNALFDGDRLGGLIDFYNGCTGDLIFDLAIVVNDWCTRENGAIDHERYASVLGAYLAERPFTDRERALWPMMLRMTALRYWLSRLLVVYVDPPAHTLTPKDPAQYRAIVKARRDLELPALPA</sequence>
<keyword evidence="2 8" id="KW-0808">Transferase</keyword>
<feature type="domain" description="Aminoglycoside phosphotransferase" evidence="10">
    <location>
        <begin position="26"/>
        <end position="248"/>
    </location>
</feature>
<reference evidence="11 12" key="1">
    <citation type="submission" date="2023-04" db="EMBL/GenBank/DDBJ databases">
        <title>A long-awaited taxogenomic arrangement of the family Halomonadaceae.</title>
        <authorList>
            <person name="De La Haba R."/>
            <person name="Chuvochina M."/>
            <person name="Wittouck S."/>
            <person name="Arahal D.R."/>
            <person name="Sanchez-Porro C."/>
            <person name="Hugenholtz P."/>
            <person name="Ventosa A."/>
        </authorList>
    </citation>
    <scope>NUCLEOTIDE SEQUENCE [LARGE SCALE GENOMIC DNA]</scope>
    <source>
        <strain evidence="11 12">DSM 22428</strain>
    </source>
</reference>
<gene>
    <name evidence="8" type="primary">thrB</name>
    <name evidence="11" type="ORF">QC825_01575</name>
</gene>
<evidence type="ECO:0000313" key="11">
    <source>
        <dbReference type="EMBL" id="MDR5894761.1"/>
    </source>
</evidence>
<evidence type="ECO:0000256" key="1">
    <source>
        <dbReference type="ARBA" id="ARBA00022605"/>
    </source>
</evidence>
<evidence type="ECO:0000256" key="6">
    <source>
        <dbReference type="ARBA" id="ARBA00022840"/>
    </source>
</evidence>
<keyword evidence="12" id="KW-1185">Reference proteome</keyword>
<name>A0ABU1GRW3_9GAMM</name>
<dbReference type="InterPro" id="IPR011009">
    <property type="entry name" value="Kinase-like_dom_sf"/>
</dbReference>
<dbReference type="EC" id="2.7.1.39" evidence="8 9"/>
<keyword evidence="3 8" id="KW-0791">Threonine biosynthesis</keyword>
<dbReference type="SUPFAM" id="SSF56112">
    <property type="entry name" value="Protein kinase-like (PK-like)"/>
    <property type="match status" value="1"/>
</dbReference>
<keyword evidence="1 8" id="KW-0028">Amino-acid biosynthesis</keyword>
<evidence type="ECO:0000256" key="2">
    <source>
        <dbReference type="ARBA" id="ARBA00022679"/>
    </source>
</evidence>
<dbReference type="PANTHER" id="PTHR21064:SF6">
    <property type="entry name" value="AMINOGLYCOSIDE PHOSPHOTRANSFERASE DOMAIN-CONTAINING PROTEIN"/>
    <property type="match status" value="1"/>
</dbReference>
<evidence type="ECO:0000256" key="7">
    <source>
        <dbReference type="ARBA" id="ARBA00038240"/>
    </source>
</evidence>
<comment type="pathway">
    <text evidence="8">Amino-acid biosynthesis; L-threonine biosynthesis; L-threonine from L-aspartate: step 4/5.</text>
</comment>
<evidence type="ECO:0000256" key="4">
    <source>
        <dbReference type="ARBA" id="ARBA00022741"/>
    </source>
</evidence>